<keyword evidence="1 6" id="KW-0540">Nuclease</keyword>
<keyword evidence="3 6" id="KW-0227">DNA damage</keyword>
<protein>
    <recommendedName>
        <fullName evidence="6">Very short patch repair endonuclease</fullName>
        <ecNumber evidence="6">3.1.-.-</ecNumber>
    </recommendedName>
</protein>
<name>A0A0G8AS30_9SYNE</name>
<dbReference type="NCBIfam" id="TIGR00632">
    <property type="entry name" value="vsr"/>
    <property type="match status" value="1"/>
</dbReference>
<reference evidence="7 8" key="2">
    <citation type="submission" date="2015-05" db="EMBL/GenBank/DDBJ databases">
        <title>Lifestyle Evolution in Cyanobacterial Symbionts of Sponges.</title>
        <authorList>
            <person name="Burgsdorf I."/>
            <person name="Slaby B.M."/>
            <person name="Handley K.M."/>
            <person name="Haber M."/>
            <person name="Blom J."/>
            <person name="Marshall C.W."/>
            <person name="Gilbert J.A."/>
            <person name="Hentschel U."/>
            <person name="Steindler L."/>
        </authorList>
    </citation>
    <scope>NUCLEOTIDE SEQUENCE [LARGE SCALE GENOMIC DNA]</scope>
    <source>
        <strain evidence="7">15L</strain>
    </source>
</reference>
<evidence type="ECO:0000313" key="7">
    <source>
        <dbReference type="EMBL" id="KKZ10072.1"/>
    </source>
</evidence>
<evidence type="ECO:0000256" key="6">
    <source>
        <dbReference type="PIRNR" id="PIRNR018267"/>
    </source>
</evidence>
<dbReference type="Proteomes" id="UP000035037">
    <property type="component" value="Unassembled WGS sequence"/>
</dbReference>
<evidence type="ECO:0000256" key="1">
    <source>
        <dbReference type="ARBA" id="ARBA00022722"/>
    </source>
</evidence>
<reference evidence="7 8" key="1">
    <citation type="submission" date="2015-02" db="EMBL/GenBank/DDBJ databases">
        <authorList>
            <person name="Slaby B."/>
            <person name="Hentschel U."/>
        </authorList>
    </citation>
    <scope>NUCLEOTIDE SEQUENCE [LARGE SCALE GENOMIC DNA]</scope>
    <source>
        <strain evidence="7">15L</strain>
    </source>
</reference>
<evidence type="ECO:0000256" key="2">
    <source>
        <dbReference type="ARBA" id="ARBA00022759"/>
    </source>
</evidence>
<dbReference type="Gene3D" id="3.40.960.10">
    <property type="entry name" value="VSR Endonuclease"/>
    <property type="match status" value="1"/>
</dbReference>
<dbReference type="PATRIC" id="fig|1608419.3.peg.1289"/>
<dbReference type="EC" id="3.1.-.-" evidence="6"/>
<evidence type="ECO:0000256" key="3">
    <source>
        <dbReference type="ARBA" id="ARBA00022763"/>
    </source>
</evidence>
<keyword evidence="2 6" id="KW-0255">Endonuclease</keyword>
<evidence type="ECO:0000256" key="5">
    <source>
        <dbReference type="ARBA" id="ARBA00023204"/>
    </source>
</evidence>
<keyword evidence="4 6" id="KW-0378">Hydrolase</keyword>
<organism evidence="7 8">
    <name type="scientific">Candidatus Synechococcus spongiarum 15L</name>
    <dbReference type="NCBI Taxonomy" id="1608419"/>
    <lineage>
        <taxon>Bacteria</taxon>
        <taxon>Bacillati</taxon>
        <taxon>Cyanobacteriota</taxon>
        <taxon>Cyanophyceae</taxon>
        <taxon>Synechococcales</taxon>
        <taxon>Synechococcaceae</taxon>
        <taxon>Synechococcus</taxon>
    </lineage>
</organism>
<dbReference type="PIRSF" id="PIRSF018267">
    <property type="entry name" value="VSR_endonuc"/>
    <property type="match status" value="1"/>
</dbReference>
<dbReference type="EMBL" id="JYFQ01000211">
    <property type="protein sequence ID" value="KKZ10072.1"/>
    <property type="molecule type" value="Genomic_DNA"/>
</dbReference>
<comment type="caution">
    <text evidence="7">The sequence shown here is derived from an EMBL/GenBank/DDBJ whole genome shotgun (WGS) entry which is preliminary data.</text>
</comment>
<dbReference type="SUPFAM" id="SSF52980">
    <property type="entry name" value="Restriction endonuclease-like"/>
    <property type="match status" value="1"/>
</dbReference>
<dbReference type="InterPro" id="IPR004603">
    <property type="entry name" value="DNA_mismatch_endonuc_vsr"/>
</dbReference>
<dbReference type="GO" id="GO:0006298">
    <property type="term" value="P:mismatch repair"/>
    <property type="evidence" value="ECO:0007669"/>
    <property type="project" value="UniProtKB-UniRule"/>
</dbReference>
<sequence>MTDIVGTKTRSRMMANVRGHNTAPELAVRHIAHRMGLRFRLHQKDLPGRPDLVFPKHQLVVFVHGCFWHRHEGCKHASTPKSRSAFWVTKLAANVARDRRQEAALQALGWRVLVIWGCETGDSVAVERRLAALTRSNGPTLKQKSAHSIATMEDQASPLRCV</sequence>
<dbReference type="GO" id="GO:0016787">
    <property type="term" value="F:hydrolase activity"/>
    <property type="evidence" value="ECO:0007669"/>
    <property type="project" value="UniProtKB-KW"/>
</dbReference>
<keyword evidence="5 6" id="KW-0234">DNA repair</keyword>
<dbReference type="GO" id="GO:0004519">
    <property type="term" value="F:endonuclease activity"/>
    <property type="evidence" value="ECO:0007669"/>
    <property type="project" value="UniProtKB-KW"/>
</dbReference>
<accession>A0A0G8AS30</accession>
<comment type="similarity">
    <text evidence="6">Belongs to the vsr family.</text>
</comment>
<dbReference type="CDD" id="cd00221">
    <property type="entry name" value="Vsr"/>
    <property type="match status" value="1"/>
</dbReference>
<gene>
    <name evidence="7" type="ORF">TQ37_09860</name>
</gene>
<proteinExistence type="inferred from homology"/>
<evidence type="ECO:0000313" key="8">
    <source>
        <dbReference type="Proteomes" id="UP000035037"/>
    </source>
</evidence>
<dbReference type="Pfam" id="PF03852">
    <property type="entry name" value="Vsr"/>
    <property type="match status" value="1"/>
</dbReference>
<dbReference type="InterPro" id="IPR011335">
    <property type="entry name" value="Restrct_endonuc-II-like"/>
</dbReference>
<evidence type="ECO:0000256" key="4">
    <source>
        <dbReference type="ARBA" id="ARBA00022801"/>
    </source>
</evidence>
<comment type="function">
    <text evidence="6">May nick specific sequences that contain T:G mispairs resulting from m5C-deamination.</text>
</comment>
<dbReference type="AlphaFoldDB" id="A0A0G8AS30"/>